<dbReference type="PROSITE" id="PS50089">
    <property type="entry name" value="ZF_RING_2"/>
    <property type="match status" value="1"/>
</dbReference>
<comment type="caution">
    <text evidence="15">The sequence shown here is derived from an EMBL/GenBank/DDBJ whole genome shotgun (WGS) entry which is preliminary data.</text>
</comment>
<dbReference type="InterPro" id="IPR011016">
    <property type="entry name" value="Znf_RING-CH"/>
</dbReference>
<dbReference type="OrthoDB" id="8062037at2759"/>
<keyword evidence="13" id="KW-0732">Signal</keyword>
<dbReference type="InterPro" id="IPR045191">
    <property type="entry name" value="MBR1/2-like"/>
</dbReference>
<feature type="signal peptide" evidence="13">
    <location>
        <begin position="1"/>
        <end position="15"/>
    </location>
</feature>
<evidence type="ECO:0000256" key="5">
    <source>
        <dbReference type="ARBA" id="ARBA00022679"/>
    </source>
</evidence>
<evidence type="ECO:0000256" key="7">
    <source>
        <dbReference type="ARBA" id="ARBA00022771"/>
    </source>
</evidence>
<dbReference type="AlphaFoldDB" id="A0A401STQ5"/>
<dbReference type="GO" id="GO:0061630">
    <property type="term" value="F:ubiquitin protein ligase activity"/>
    <property type="evidence" value="ECO:0007669"/>
    <property type="project" value="UniProtKB-EC"/>
</dbReference>
<dbReference type="PANTHER" id="PTHR22937">
    <property type="entry name" value="E3 UBIQUITIN-PROTEIN LIGASE RNF165"/>
    <property type="match status" value="1"/>
</dbReference>
<name>A0A401STQ5_CHIPU</name>
<comment type="subcellular location">
    <subcellularLocation>
        <location evidence="2">Nucleus</location>
    </subcellularLocation>
</comment>
<dbReference type="FunFam" id="3.30.40.10:FF:000058">
    <property type="entry name" value="E3 ubiquitin-protein ligase Arkadia isoform X4"/>
    <property type="match status" value="1"/>
</dbReference>
<proteinExistence type="inferred from homology"/>
<evidence type="ECO:0000256" key="9">
    <source>
        <dbReference type="ARBA" id="ARBA00022833"/>
    </source>
</evidence>
<organism evidence="15 16">
    <name type="scientific">Chiloscyllium punctatum</name>
    <name type="common">Brownbanded bambooshark</name>
    <name type="synonym">Hemiscyllium punctatum</name>
    <dbReference type="NCBI Taxonomy" id="137246"/>
    <lineage>
        <taxon>Eukaryota</taxon>
        <taxon>Metazoa</taxon>
        <taxon>Chordata</taxon>
        <taxon>Craniata</taxon>
        <taxon>Vertebrata</taxon>
        <taxon>Chondrichthyes</taxon>
        <taxon>Elasmobranchii</taxon>
        <taxon>Galeomorphii</taxon>
        <taxon>Galeoidea</taxon>
        <taxon>Orectolobiformes</taxon>
        <taxon>Hemiscylliidae</taxon>
        <taxon>Chiloscyllium</taxon>
    </lineage>
</organism>
<keyword evidence="5" id="KW-0808">Transferase</keyword>
<dbReference type="EC" id="2.3.2.27" evidence="4"/>
<evidence type="ECO:0000256" key="12">
    <source>
        <dbReference type="SAM" id="MobiDB-lite"/>
    </source>
</evidence>
<evidence type="ECO:0000256" key="1">
    <source>
        <dbReference type="ARBA" id="ARBA00000900"/>
    </source>
</evidence>
<evidence type="ECO:0000256" key="8">
    <source>
        <dbReference type="ARBA" id="ARBA00022786"/>
    </source>
</evidence>
<dbReference type="SMART" id="SM00744">
    <property type="entry name" value="RINGv"/>
    <property type="match status" value="1"/>
</dbReference>
<dbReference type="SUPFAM" id="SSF57850">
    <property type="entry name" value="RING/U-box"/>
    <property type="match status" value="1"/>
</dbReference>
<evidence type="ECO:0000256" key="3">
    <source>
        <dbReference type="ARBA" id="ARBA00007622"/>
    </source>
</evidence>
<dbReference type="GO" id="GO:0005634">
    <property type="term" value="C:nucleus"/>
    <property type="evidence" value="ECO:0007669"/>
    <property type="project" value="UniProtKB-SubCell"/>
</dbReference>
<dbReference type="InterPro" id="IPR001841">
    <property type="entry name" value="Znf_RING"/>
</dbReference>
<evidence type="ECO:0000256" key="4">
    <source>
        <dbReference type="ARBA" id="ARBA00012483"/>
    </source>
</evidence>
<feature type="chain" id="PRO_5019514996" description="RING-type E3 ubiquitin transferase" evidence="13">
    <location>
        <begin position="16"/>
        <end position="346"/>
    </location>
</feature>
<comment type="similarity">
    <text evidence="3">Belongs to the Arkadia family.</text>
</comment>
<dbReference type="GO" id="GO:0008270">
    <property type="term" value="F:zinc ion binding"/>
    <property type="evidence" value="ECO:0007669"/>
    <property type="project" value="UniProtKB-KW"/>
</dbReference>
<dbReference type="Pfam" id="PF13639">
    <property type="entry name" value="zf-RING_2"/>
    <property type="match status" value="1"/>
</dbReference>
<dbReference type="Gene3D" id="3.30.40.10">
    <property type="entry name" value="Zinc/RING finger domain, C3HC4 (zinc finger)"/>
    <property type="match status" value="1"/>
</dbReference>
<evidence type="ECO:0000256" key="13">
    <source>
        <dbReference type="SAM" id="SignalP"/>
    </source>
</evidence>
<gene>
    <name evidence="15" type="ORF">chiPu_0012251</name>
</gene>
<evidence type="ECO:0000259" key="14">
    <source>
        <dbReference type="PROSITE" id="PS50089"/>
    </source>
</evidence>
<dbReference type="InterPro" id="IPR013083">
    <property type="entry name" value="Znf_RING/FYVE/PHD"/>
</dbReference>
<dbReference type="EMBL" id="BEZZ01000544">
    <property type="protein sequence ID" value="GCC33780.1"/>
    <property type="molecule type" value="Genomic_DNA"/>
</dbReference>
<keyword evidence="16" id="KW-1185">Reference proteome</keyword>
<evidence type="ECO:0000256" key="10">
    <source>
        <dbReference type="ARBA" id="ARBA00023242"/>
    </source>
</evidence>
<feature type="domain" description="RING-type" evidence="14">
    <location>
        <begin position="294"/>
        <end position="335"/>
    </location>
</feature>
<sequence length="346" mass="39646">MVLVHVGYLVLPVFGSVNNRGGPFPRSQQSHVTSCRHLHLPPQSEFPSSHSVQSQAGLSNQLTPSHQHTTTAVPVHQPLTPLPSPQFQDVTSFLPQSLHQQYLLHQQLLEAQHRRLLPFPRRTQERAPPYPHRLRTGFDFSNHLHPASALGTQPRYLTEGTDWDISVEAGLPHTQYQPLPVHRLHHYLATPRIHHFSRSMSSASVIFPDLRNYSYPQLHLLALQGLNGGRQSPAVRESYEELLQLEDRLGTVNRGAMQNVIERCTFPHKYKKRMQQNLKELKEDEEETDLDEKCTICLCMLEEGEDVRRLPCMHLFHRVCVDQWLATSKKCPICRVDIEAQLLPDS</sequence>
<keyword evidence="8" id="KW-0833">Ubl conjugation pathway</keyword>
<feature type="compositionally biased region" description="Polar residues" evidence="12">
    <location>
        <begin position="45"/>
        <end position="68"/>
    </location>
</feature>
<evidence type="ECO:0000313" key="16">
    <source>
        <dbReference type="Proteomes" id="UP000287033"/>
    </source>
</evidence>
<protein>
    <recommendedName>
        <fullName evidence="4">RING-type E3 ubiquitin transferase</fullName>
        <ecNumber evidence="4">2.3.2.27</ecNumber>
    </recommendedName>
</protein>
<feature type="region of interest" description="Disordered" evidence="12">
    <location>
        <begin position="39"/>
        <end position="68"/>
    </location>
</feature>
<dbReference type="CDD" id="cd16681">
    <property type="entry name" value="RING-H2_RNF111"/>
    <property type="match status" value="1"/>
</dbReference>
<dbReference type="Proteomes" id="UP000287033">
    <property type="component" value="Unassembled WGS sequence"/>
</dbReference>
<keyword evidence="6" id="KW-0479">Metal-binding</keyword>
<accession>A0A401STQ5</accession>
<comment type="catalytic activity">
    <reaction evidence="1">
        <text>S-ubiquitinyl-[E2 ubiquitin-conjugating enzyme]-L-cysteine + [acceptor protein]-L-lysine = [E2 ubiquitin-conjugating enzyme]-L-cysteine + N(6)-ubiquitinyl-[acceptor protein]-L-lysine.</text>
        <dbReference type="EC" id="2.3.2.27"/>
    </reaction>
</comment>
<evidence type="ECO:0000256" key="6">
    <source>
        <dbReference type="ARBA" id="ARBA00022723"/>
    </source>
</evidence>
<keyword evidence="9" id="KW-0862">Zinc</keyword>
<evidence type="ECO:0000256" key="11">
    <source>
        <dbReference type="PROSITE-ProRule" id="PRU00175"/>
    </source>
</evidence>
<evidence type="ECO:0000313" key="15">
    <source>
        <dbReference type="EMBL" id="GCC33780.1"/>
    </source>
</evidence>
<keyword evidence="10" id="KW-0539">Nucleus</keyword>
<dbReference type="OMA" id="HYLAPQR"/>
<keyword evidence="7 11" id="KW-0863">Zinc-finger</keyword>
<reference evidence="15 16" key="1">
    <citation type="journal article" date="2018" name="Nat. Ecol. Evol.">
        <title>Shark genomes provide insights into elasmobranch evolution and the origin of vertebrates.</title>
        <authorList>
            <person name="Hara Y"/>
            <person name="Yamaguchi K"/>
            <person name="Onimaru K"/>
            <person name="Kadota M"/>
            <person name="Koyanagi M"/>
            <person name="Keeley SD"/>
            <person name="Tatsumi K"/>
            <person name="Tanaka K"/>
            <person name="Motone F"/>
            <person name="Kageyama Y"/>
            <person name="Nozu R"/>
            <person name="Adachi N"/>
            <person name="Nishimura O"/>
            <person name="Nakagawa R"/>
            <person name="Tanegashima C"/>
            <person name="Kiyatake I"/>
            <person name="Matsumoto R"/>
            <person name="Murakumo K"/>
            <person name="Nishida K"/>
            <person name="Terakita A"/>
            <person name="Kuratani S"/>
            <person name="Sato K"/>
            <person name="Hyodo S Kuraku.S."/>
        </authorList>
    </citation>
    <scope>NUCLEOTIDE SEQUENCE [LARGE SCALE GENOMIC DNA]</scope>
</reference>
<dbReference type="STRING" id="137246.A0A401STQ5"/>
<evidence type="ECO:0000256" key="2">
    <source>
        <dbReference type="ARBA" id="ARBA00004123"/>
    </source>
</evidence>
<dbReference type="PANTHER" id="PTHR22937:SF65">
    <property type="entry name" value="E3 UBIQUITIN-PROTEIN LIGASE ARK2C"/>
    <property type="match status" value="1"/>
</dbReference>
<dbReference type="SMART" id="SM00184">
    <property type="entry name" value="RING"/>
    <property type="match status" value="1"/>
</dbReference>